<dbReference type="InterPro" id="IPR032466">
    <property type="entry name" value="Metal_Hydrolase"/>
</dbReference>
<comment type="caution">
    <text evidence="8">The sequence shown here is derived from an EMBL/GenBank/DDBJ whole genome shotgun (WGS) entry which is preliminary data.</text>
</comment>
<evidence type="ECO:0000256" key="3">
    <source>
        <dbReference type="ARBA" id="ARBA00008397"/>
    </source>
</evidence>
<dbReference type="EC" id="5.3.1.12" evidence="4 7"/>
<keyword evidence="9" id="KW-1185">Reference proteome</keyword>
<reference evidence="8" key="1">
    <citation type="submission" date="2018-10" db="EMBL/GenBank/DDBJ databases">
        <title>Schaedlerella arabinophila gen. nov. sp. nov., isolated from the mouse intestinal tract and comparative analysis with the genome of the closely related altered Schaedler flora strain ASF502.</title>
        <authorList>
            <person name="Miyake S."/>
            <person name="Soh M."/>
            <person name="Seedorf H."/>
        </authorList>
    </citation>
    <scope>NUCLEOTIDE SEQUENCE [LARGE SCALE GENOMIC DNA]</scope>
    <source>
        <strain evidence="8">DSM 106076</strain>
    </source>
</reference>
<evidence type="ECO:0000256" key="7">
    <source>
        <dbReference type="HAMAP-Rule" id="MF_00675"/>
    </source>
</evidence>
<dbReference type="SUPFAM" id="SSF51556">
    <property type="entry name" value="Metallo-dependent hydrolases"/>
    <property type="match status" value="1"/>
</dbReference>
<dbReference type="PANTHER" id="PTHR30068:SF4">
    <property type="entry name" value="URONATE ISOMERASE"/>
    <property type="match status" value="1"/>
</dbReference>
<dbReference type="HAMAP" id="MF_00675">
    <property type="entry name" value="UxaC"/>
    <property type="match status" value="1"/>
</dbReference>
<dbReference type="Pfam" id="PF02614">
    <property type="entry name" value="UxaC"/>
    <property type="match status" value="1"/>
</dbReference>
<gene>
    <name evidence="7" type="primary">uxaC</name>
    <name evidence="8" type="ORF">EBB54_25685</name>
</gene>
<evidence type="ECO:0000256" key="4">
    <source>
        <dbReference type="ARBA" id="ARBA00012546"/>
    </source>
</evidence>
<accession>A0A3R8M247</accession>
<evidence type="ECO:0000256" key="2">
    <source>
        <dbReference type="ARBA" id="ARBA00004892"/>
    </source>
</evidence>
<dbReference type="InterPro" id="IPR003766">
    <property type="entry name" value="Uronate_isomerase"/>
</dbReference>
<dbReference type="AlphaFoldDB" id="A0A3R8M247"/>
<evidence type="ECO:0000313" key="8">
    <source>
        <dbReference type="EMBL" id="RRK34345.1"/>
    </source>
</evidence>
<evidence type="ECO:0000313" key="9">
    <source>
        <dbReference type="Proteomes" id="UP000274920"/>
    </source>
</evidence>
<comment type="pathway">
    <text evidence="2 7">Carbohydrate metabolism; pentose and glucuronate interconversion.</text>
</comment>
<dbReference type="GO" id="GO:0008880">
    <property type="term" value="F:glucuronate isomerase activity"/>
    <property type="evidence" value="ECO:0007669"/>
    <property type="project" value="UniProtKB-UniRule"/>
</dbReference>
<dbReference type="EMBL" id="RHJS01000002">
    <property type="protein sequence ID" value="RRK34345.1"/>
    <property type="molecule type" value="Genomic_DNA"/>
</dbReference>
<sequence>MEKFMDKDFLLSTDTAKWLYHEVAEQMPIIDYHCHINPQEIAEDRKFENITQVWLGGDHYKWRQMRFGGIPEEIITGDADPREKFRAFASILPKLIGNPMYHWSHLELQRVFGITEPLTEENADKIYDQCNEVLAQYTARGLMRKFDVKAVCTTDDPCDDLHWHDAIAADETMEIRVLPAFRPDKGVNIEKAGFAEYIEKLSQVCGFGIGSTEDAVKALLARIDYFAEHGCLCADHGLDYCMYAQPDMARADAAFAEAMKGGRPAKEDADAYKTLVTLACAKKYAELGWVMQIHFGCLRDNNKPQFAKLGPDTGYDAVNSKSCVENVAPLLNACLENEGLPKTILYSLNPNDNTALVTIAGCFQGGGVVGRVQQGSGWWFNDNRSGMRSQMTELANNGMLGCFVGMLTDSRSFLSYTRHEYFRRILCEMIGEWVESGQYPEDRKQLAGLVEDICFHNTNAFFGFGV</sequence>
<dbReference type="NCBIfam" id="NF002794">
    <property type="entry name" value="PRK02925.1"/>
    <property type="match status" value="1"/>
</dbReference>
<dbReference type="GO" id="GO:0042840">
    <property type="term" value="P:D-glucuronate catabolic process"/>
    <property type="evidence" value="ECO:0007669"/>
    <property type="project" value="TreeGrafter"/>
</dbReference>
<comment type="similarity">
    <text evidence="3 7">Belongs to the metallo-dependent hydrolases superfamily. Uronate isomerase family.</text>
</comment>
<evidence type="ECO:0000256" key="5">
    <source>
        <dbReference type="ARBA" id="ARBA00020555"/>
    </source>
</evidence>
<dbReference type="PANTHER" id="PTHR30068">
    <property type="entry name" value="URONATE ISOMERASE"/>
    <property type="match status" value="1"/>
</dbReference>
<keyword evidence="6 7" id="KW-0413">Isomerase</keyword>
<proteinExistence type="inferred from homology"/>
<dbReference type="Proteomes" id="UP000274920">
    <property type="component" value="Unassembled WGS sequence"/>
</dbReference>
<name>A0A3R8M247_9FIRM</name>
<protein>
    <recommendedName>
        <fullName evidence="5 7">Uronate isomerase</fullName>
        <ecNumber evidence="4 7">5.3.1.12</ecNumber>
    </recommendedName>
    <alternativeName>
        <fullName evidence="7">Glucuronate isomerase</fullName>
    </alternativeName>
    <alternativeName>
        <fullName evidence="7">Uronic isomerase</fullName>
    </alternativeName>
</protein>
<evidence type="ECO:0000256" key="1">
    <source>
        <dbReference type="ARBA" id="ARBA00001165"/>
    </source>
</evidence>
<dbReference type="Gene3D" id="3.20.20.140">
    <property type="entry name" value="Metal-dependent hydrolases"/>
    <property type="match status" value="1"/>
</dbReference>
<dbReference type="RefSeq" id="WP_125131037.1">
    <property type="nucleotide sequence ID" value="NZ_RHJS01000002.1"/>
</dbReference>
<comment type="catalytic activity">
    <reaction evidence="1 7">
        <text>D-glucuronate = D-fructuronate</text>
        <dbReference type="Rhea" id="RHEA:13049"/>
        <dbReference type="ChEBI" id="CHEBI:58720"/>
        <dbReference type="ChEBI" id="CHEBI:59863"/>
        <dbReference type="EC" id="5.3.1.12"/>
    </reaction>
</comment>
<comment type="catalytic activity">
    <reaction evidence="7">
        <text>aldehydo-D-galacturonate = keto-D-tagaturonate</text>
        <dbReference type="Rhea" id="RHEA:27702"/>
        <dbReference type="ChEBI" id="CHEBI:12952"/>
        <dbReference type="ChEBI" id="CHEBI:17886"/>
    </reaction>
</comment>
<dbReference type="UniPathway" id="UPA00246"/>
<dbReference type="Gene3D" id="1.10.2020.10">
    <property type="entry name" value="uronate isomerase, domain 2, chain A"/>
    <property type="match status" value="1"/>
</dbReference>
<evidence type="ECO:0000256" key="6">
    <source>
        <dbReference type="ARBA" id="ARBA00023235"/>
    </source>
</evidence>
<organism evidence="8 9">
    <name type="scientific">Schaedlerella arabinosiphila</name>
    <dbReference type="NCBI Taxonomy" id="2044587"/>
    <lineage>
        <taxon>Bacteria</taxon>
        <taxon>Bacillati</taxon>
        <taxon>Bacillota</taxon>
        <taxon>Clostridia</taxon>
        <taxon>Lachnospirales</taxon>
        <taxon>Lachnospiraceae</taxon>
        <taxon>Schaedlerella</taxon>
    </lineage>
</organism>
<dbReference type="GO" id="GO:0019698">
    <property type="term" value="P:D-galacturonate catabolic process"/>
    <property type="evidence" value="ECO:0007669"/>
    <property type="project" value="TreeGrafter"/>
</dbReference>